<evidence type="ECO:0000256" key="7">
    <source>
        <dbReference type="ARBA" id="ARBA00023170"/>
    </source>
</evidence>
<dbReference type="InterPro" id="IPR013783">
    <property type="entry name" value="Ig-like_fold"/>
</dbReference>
<comment type="caution">
    <text evidence="10">The sequence shown here is derived from an EMBL/GenBank/DDBJ whole genome shotgun (WGS) entry which is preliminary data.</text>
</comment>
<dbReference type="InterPro" id="IPR048648">
    <property type="entry name" value="CRLF2-like_D2"/>
</dbReference>
<keyword evidence="4" id="KW-0732">Signal</keyword>
<evidence type="ECO:0000256" key="1">
    <source>
        <dbReference type="ARBA" id="ARBA00004479"/>
    </source>
</evidence>
<keyword evidence="11" id="KW-1185">Reference proteome</keyword>
<dbReference type="PANTHER" id="PTHR23037:SF47">
    <property type="entry name" value="INTERLEUKIN 2 RECEPTOR SUBUNIT GAMMA"/>
    <property type="match status" value="1"/>
</dbReference>
<reference evidence="10" key="1">
    <citation type="submission" date="2023-07" db="EMBL/GenBank/DDBJ databases">
        <authorList>
            <person name="Stuckert A."/>
        </authorList>
    </citation>
    <scope>NUCLEOTIDE SEQUENCE</scope>
</reference>
<dbReference type="Proteomes" id="UP001176940">
    <property type="component" value="Unassembled WGS sequence"/>
</dbReference>
<dbReference type="SUPFAM" id="SSF49265">
    <property type="entry name" value="Fibronectin type III"/>
    <property type="match status" value="1"/>
</dbReference>
<dbReference type="InterPro" id="IPR036116">
    <property type="entry name" value="FN3_sf"/>
</dbReference>
<keyword evidence="7" id="KW-0675">Receptor</keyword>
<evidence type="ECO:0000256" key="8">
    <source>
        <dbReference type="ARBA" id="ARBA00023180"/>
    </source>
</evidence>
<keyword evidence="8" id="KW-0325">Glycoprotein</keyword>
<evidence type="ECO:0000313" key="11">
    <source>
        <dbReference type="Proteomes" id="UP001176940"/>
    </source>
</evidence>
<dbReference type="Pfam" id="PF21605">
    <property type="entry name" value="CRLF2-like_D2"/>
    <property type="match status" value="1"/>
</dbReference>
<comment type="similarity">
    <text evidence="2">Belongs to the type I cytokine receptor family. Type 5 subfamily.</text>
</comment>
<organism evidence="10 11">
    <name type="scientific">Ranitomeya imitator</name>
    <name type="common">mimic poison frog</name>
    <dbReference type="NCBI Taxonomy" id="111125"/>
    <lineage>
        <taxon>Eukaryota</taxon>
        <taxon>Metazoa</taxon>
        <taxon>Chordata</taxon>
        <taxon>Craniata</taxon>
        <taxon>Vertebrata</taxon>
        <taxon>Euteleostomi</taxon>
        <taxon>Amphibia</taxon>
        <taxon>Batrachia</taxon>
        <taxon>Anura</taxon>
        <taxon>Neobatrachia</taxon>
        <taxon>Hyloidea</taxon>
        <taxon>Dendrobatidae</taxon>
        <taxon>Dendrobatinae</taxon>
        <taxon>Ranitomeya</taxon>
    </lineage>
</organism>
<keyword evidence="3" id="KW-0812">Transmembrane</keyword>
<protein>
    <recommendedName>
        <fullName evidence="9">Fibronectin type-III domain-containing protein</fullName>
    </recommendedName>
</protein>
<comment type="subcellular location">
    <subcellularLocation>
        <location evidence="1">Membrane</location>
        <topology evidence="1">Single-pass type I membrane protein</topology>
    </subcellularLocation>
</comment>
<evidence type="ECO:0000256" key="4">
    <source>
        <dbReference type="ARBA" id="ARBA00022729"/>
    </source>
</evidence>
<dbReference type="Gene3D" id="2.60.40.10">
    <property type="entry name" value="Immunoglobulins"/>
    <property type="match status" value="1"/>
</dbReference>
<evidence type="ECO:0000256" key="3">
    <source>
        <dbReference type="ARBA" id="ARBA00022692"/>
    </source>
</evidence>
<evidence type="ECO:0000313" key="10">
    <source>
        <dbReference type="EMBL" id="CAJ0953784.1"/>
    </source>
</evidence>
<evidence type="ECO:0000259" key="9">
    <source>
        <dbReference type="PROSITE" id="PS50853"/>
    </source>
</evidence>
<gene>
    <name evidence="10" type="ORF">RIMI_LOCUS14451799</name>
</gene>
<dbReference type="InterPro" id="IPR003961">
    <property type="entry name" value="FN3_dom"/>
</dbReference>
<sequence>MQLAVRMDPPSNLHVVNTSSLELFLTWEQSLGSFAAHCIDYQVQHRNLASDQWTVKPASSLSFTLPSYDPRQTYTFRVRSQINGYCGNSKFWSDWSQAVTWGRNATVTGIFLSKM</sequence>
<dbReference type="CDD" id="cd00063">
    <property type="entry name" value="FN3"/>
    <property type="match status" value="1"/>
</dbReference>
<keyword evidence="5" id="KW-1133">Transmembrane helix</keyword>
<evidence type="ECO:0000256" key="2">
    <source>
        <dbReference type="ARBA" id="ARBA00008159"/>
    </source>
</evidence>
<accession>A0ABN9LXW0</accession>
<evidence type="ECO:0000256" key="6">
    <source>
        <dbReference type="ARBA" id="ARBA00023136"/>
    </source>
</evidence>
<dbReference type="SMART" id="SM00060">
    <property type="entry name" value="FN3"/>
    <property type="match status" value="1"/>
</dbReference>
<name>A0ABN9LXW0_9NEOB</name>
<feature type="domain" description="Fibronectin type-III" evidence="9">
    <location>
        <begin position="9"/>
        <end position="103"/>
    </location>
</feature>
<dbReference type="PROSITE" id="PS50853">
    <property type="entry name" value="FN3"/>
    <property type="match status" value="1"/>
</dbReference>
<dbReference type="EMBL" id="CAUEEQ010037304">
    <property type="protein sequence ID" value="CAJ0953784.1"/>
    <property type="molecule type" value="Genomic_DNA"/>
</dbReference>
<evidence type="ECO:0000256" key="5">
    <source>
        <dbReference type="ARBA" id="ARBA00022989"/>
    </source>
</evidence>
<proteinExistence type="inferred from homology"/>
<dbReference type="PANTHER" id="PTHR23037">
    <property type="entry name" value="CYTOKINE RECEPTOR"/>
    <property type="match status" value="1"/>
</dbReference>
<keyword evidence="6" id="KW-0472">Membrane</keyword>